<comment type="caution">
    <text evidence="1">The sequence shown here is derived from an EMBL/GenBank/DDBJ whole genome shotgun (WGS) entry which is preliminary data.</text>
</comment>
<gene>
    <name evidence="1" type="ORF">MRB53_016478</name>
</gene>
<proteinExistence type="predicted"/>
<dbReference type="Proteomes" id="UP001234297">
    <property type="component" value="Chromosome 5"/>
</dbReference>
<dbReference type="EMBL" id="CM056813">
    <property type="protein sequence ID" value="KAJ8639784.1"/>
    <property type="molecule type" value="Genomic_DNA"/>
</dbReference>
<evidence type="ECO:0000313" key="2">
    <source>
        <dbReference type="Proteomes" id="UP001234297"/>
    </source>
</evidence>
<reference evidence="1 2" key="1">
    <citation type="journal article" date="2022" name="Hortic Res">
        <title>A haplotype resolved chromosomal level avocado genome allows analysis of novel avocado genes.</title>
        <authorList>
            <person name="Nath O."/>
            <person name="Fletcher S.J."/>
            <person name="Hayward A."/>
            <person name="Shaw L.M."/>
            <person name="Masouleh A.K."/>
            <person name="Furtado A."/>
            <person name="Henry R.J."/>
            <person name="Mitter N."/>
        </authorList>
    </citation>
    <scope>NUCLEOTIDE SEQUENCE [LARGE SCALE GENOMIC DNA]</scope>
    <source>
        <strain evidence="2">cv. Hass</strain>
    </source>
</reference>
<keyword evidence="2" id="KW-1185">Reference proteome</keyword>
<sequence length="78" mass="8212">MIAAEVLEAIGSEEEGNVARIHGLEGEAEGGAIEIGVNHQIVDVWCRLKLGLVTLETSFANGKDLDPALINPDQSDTA</sequence>
<name>A0ACC2M2G1_PERAE</name>
<evidence type="ECO:0000313" key="1">
    <source>
        <dbReference type="EMBL" id="KAJ8639784.1"/>
    </source>
</evidence>
<accession>A0ACC2M2G1</accession>
<protein>
    <submittedName>
        <fullName evidence="1">Uncharacterized protein</fullName>
    </submittedName>
</protein>
<organism evidence="1 2">
    <name type="scientific">Persea americana</name>
    <name type="common">Avocado</name>
    <dbReference type="NCBI Taxonomy" id="3435"/>
    <lineage>
        <taxon>Eukaryota</taxon>
        <taxon>Viridiplantae</taxon>
        <taxon>Streptophyta</taxon>
        <taxon>Embryophyta</taxon>
        <taxon>Tracheophyta</taxon>
        <taxon>Spermatophyta</taxon>
        <taxon>Magnoliopsida</taxon>
        <taxon>Magnoliidae</taxon>
        <taxon>Laurales</taxon>
        <taxon>Lauraceae</taxon>
        <taxon>Persea</taxon>
    </lineage>
</organism>